<dbReference type="EMBL" id="BAABUK010000002">
    <property type="protein sequence ID" value="GAA5807669.1"/>
    <property type="molecule type" value="Genomic_DNA"/>
</dbReference>
<dbReference type="Proteomes" id="UP001473302">
    <property type="component" value="Unassembled WGS sequence"/>
</dbReference>
<gene>
    <name evidence="1" type="ORF">MFLAVUS_001040</name>
</gene>
<protein>
    <submittedName>
        <fullName evidence="1">Uncharacterized protein</fullName>
    </submittedName>
</protein>
<evidence type="ECO:0000313" key="1">
    <source>
        <dbReference type="EMBL" id="GAA5807669.1"/>
    </source>
</evidence>
<reference evidence="1 2" key="1">
    <citation type="submission" date="2024-04" db="EMBL/GenBank/DDBJ databases">
        <title>genome sequences of Mucor flavus KT1a and Helicostylum pulchrum KT1b strains isolated from the surface of a dry-aged beef.</title>
        <authorList>
            <person name="Toyotome T."/>
            <person name="Hosono M."/>
            <person name="Torimaru M."/>
            <person name="Fukuda K."/>
            <person name="Mikami N."/>
        </authorList>
    </citation>
    <scope>NUCLEOTIDE SEQUENCE [LARGE SCALE GENOMIC DNA]</scope>
    <source>
        <strain evidence="1 2">KT1a</strain>
    </source>
</reference>
<name>A0ABP9YLC6_9FUNG</name>
<comment type="caution">
    <text evidence="1">The sequence shown here is derived from an EMBL/GenBank/DDBJ whole genome shotgun (WGS) entry which is preliminary data.</text>
</comment>
<evidence type="ECO:0000313" key="2">
    <source>
        <dbReference type="Proteomes" id="UP001473302"/>
    </source>
</evidence>
<sequence length="303" mass="35125">MLPKSSRPGTDLISKEIIRQPFVLNIITKAILNITDEYIPESCEWPNGTRSDVVFVPKSANTGPTIVVEFQRTVDNKFMERAISYCLQASKRFGTIPIILIVCLESIQDSVKERLRKCDGLPCYTACSDFWADQCYLMDKDSIQDYISQDSELDPFAVFGLFMTNQATSINLAPRNTNPTMAMLYRISLDVYTKILDQDIEYSAEYNREQKRKSDELITEDDLQECQDTNRSKYQKADSGEQATTSDYKERMKFIEKFKEDRAEEGKMMSWELCLLEGREKLKWCYKNSNSLRATFAKYEKKQ</sequence>
<organism evidence="1 2">
    <name type="scientific">Mucor flavus</name>
    <dbReference type="NCBI Taxonomy" id="439312"/>
    <lineage>
        <taxon>Eukaryota</taxon>
        <taxon>Fungi</taxon>
        <taxon>Fungi incertae sedis</taxon>
        <taxon>Mucoromycota</taxon>
        <taxon>Mucoromycotina</taxon>
        <taxon>Mucoromycetes</taxon>
        <taxon>Mucorales</taxon>
        <taxon>Mucorineae</taxon>
        <taxon>Mucoraceae</taxon>
        <taxon>Mucor</taxon>
    </lineage>
</organism>
<keyword evidence="2" id="KW-1185">Reference proteome</keyword>
<proteinExistence type="predicted"/>
<accession>A0ABP9YLC6</accession>